<accession>A0A2P6NS89</accession>
<gene>
    <name evidence="1" type="ORF">PROFUN_02887</name>
</gene>
<reference evidence="1 2" key="1">
    <citation type="journal article" date="2018" name="Genome Biol. Evol.">
        <title>Multiple Roots of Fruiting Body Formation in Amoebozoa.</title>
        <authorList>
            <person name="Hillmann F."/>
            <person name="Forbes G."/>
            <person name="Novohradska S."/>
            <person name="Ferling I."/>
            <person name="Riege K."/>
            <person name="Groth M."/>
            <person name="Westermann M."/>
            <person name="Marz M."/>
            <person name="Spaller T."/>
            <person name="Winckler T."/>
            <person name="Schaap P."/>
            <person name="Glockner G."/>
        </authorList>
    </citation>
    <scope>NUCLEOTIDE SEQUENCE [LARGE SCALE GENOMIC DNA]</scope>
    <source>
        <strain evidence="1 2">Jena</strain>
    </source>
</reference>
<comment type="caution">
    <text evidence="1">The sequence shown here is derived from an EMBL/GenBank/DDBJ whole genome shotgun (WGS) entry which is preliminary data.</text>
</comment>
<name>A0A2P6NS89_9EUKA</name>
<dbReference type="EMBL" id="MDYQ01000027">
    <property type="protein sequence ID" value="PRP86738.1"/>
    <property type="molecule type" value="Genomic_DNA"/>
</dbReference>
<dbReference type="InParanoid" id="A0A2P6NS89"/>
<keyword evidence="2" id="KW-1185">Reference proteome</keyword>
<evidence type="ECO:0000313" key="2">
    <source>
        <dbReference type="Proteomes" id="UP000241769"/>
    </source>
</evidence>
<dbReference type="Proteomes" id="UP000241769">
    <property type="component" value="Unassembled WGS sequence"/>
</dbReference>
<protein>
    <submittedName>
        <fullName evidence="1">Uncharacterized protein</fullName>
    </submittedName>
</protein>
<organism evidence="1 2">
    <name type="scientific">Planoprotostelium fungivorum</name>
    <dbReference type="NCBI Taxonomy" id="1890364"/>
    <lineage>
        <taxon>Eukaryota</taxon>
        <taxon>Amoebozoa</taxon>
        <taxon>Evosea</taxon>
        <taxon>Variosea</taxon>
        <taxon>Cavosteliida</taxon>
        <taxon>Cavosteliaceae</taxon>
        <taxon>Planoprotostelium</taxon>
    </lineage>
</organism>
<dbReference type="AlphaFoldDB" id="A0A2P6NS89"/>
<evidence type="ECO:0000313" key="1">
    <source>
        <dbReference type="EMBL" id="PRP86738.1"/>
    </source>
</evidence>
<proteinExistence type="predicted"/>
<sequence>MGNSSPNPRFPVRISRERYYSERQRLDLGGTKTYHTFQTPNVKSWSLGIDQSGPRLPLCGMLQCFLSGKSWTRALVILNTKPFTTHTREHTMEGFRIIRDDQYEHQRWGASVGGQWDHFEGKLSELIHSTAADLDIMANELLLSPYFYSILSVSSS</sequence>